<dbReference type="InterPro" id="IPR013320">
    <property type="entry name" value="ConA-like_dom_sf"/>
</dbReference>
<evidence type="ECO:0000313" key="4">
    <source>
        <dbReference type="Proteomes" id="UP000078397"/>
    </source>
</evidence>
<keyword evidence="2" id="KW-0732">Signal</keyword>
<protein>
    <submittedName>
        <fullName evidence="3">Acid protease B</fullName>
    </submittedName>
</protein>
<comment type="caution">
    <text evidence="3">The sequence shown here is derived from an EMBL/GenBank/DDBJ whole genome shotgun (WGS) entry which is preliminary data.</text>
</comment>
<dbReference type="PANTHER" id="PTHR37536">
    <property type="entry name" value="PUTATIVE (AFU_ORTHOLOGUE AFUA_3G02970)-RELATED"/>
    <property type="match status" value="1"/>
</dbReference>
<dbReference type="EMBL" id="LSBJ02000006">
    <property type="protein sequence ID" value="OAQ63643.1"/>
    <property type="molecule type" value="Genomic_DNA"/>
</dbReference>
<evidence type="ECO:0000256" key="2">
    <source>
        <dbReference type="SAM" id="SignalP"/>
    </source>
</evidence>
<dbReference type="GeneID" id="28852186"/>
<dbReference type="SUPFAM" id="SSF49899">
    <property type="entry name" value="Concanavalin A-like lectins/glucanases"/>
    <property type="match status" value="1"/>
</dbReference>
<dbReference type="OrthoDB" id="2862635at2759"/>
<dbReference type="Gene3D" id="2.60.120.700">
    <property type="entry name" value="Peptidase G1"/>
    <property type="match status" value="1"/>
</dbReference>
<sequence length="246" mass="26380">MKFVSNLLIAVSASCALAAPGPRRRHISGPYPLTKDSTNLAGRQNVQQPWAGAVQEGEGFGYVTGIVKVPSITGQPSNYAVSAWVGIDGMNCRNAILQTGLSFYGDGSIDPWYEWWPAWSYTYANPAFRVSAGDEVRMTVNAWTTTSGNSTLENLTTGQTVVQTFSNQAALCNTDAEFVLEDFGDGNGGHVPLVNFGEIDIYNTSAYGRNGWVNAQGANIVNLEIDGRVRSSCGSNANGVRCDYLS</sequence>
<proteinExistence type="predicted"/>
<dbReference type="AlphaFoldDB" id="A0A179FF06"/>
<dbReference type="GO" id="GO:0070007">
    <property type="term" value="F:glutamic-type endopeptidase activity"/>
    <property type="evidence" value="ECO:0007669"/>
    <property type="project" value="InterPro"/>
</dbReference>
<feature type="chain" id="PRO_5008101599" evidence="2">
    <location>
        <begin position="19"/>
        <end position="246"/>
    </location>
</feature>
<dbReference type="PROSITE" id="PS51257">
    <property type="entry name" value="PROKAR_LIPOPROTEIN"/>
    <property type="match status" value="1"/>
</dbReference>
<feature type="active site" description="Proton acceptor" evidence="1">
    <location>
        <position position="181"/>
    </location>
</feature>
<keyword evidence="3" id="KW-0378">Hydrolase</keyword>
<dbReference type="STRING" id="1380566.A0A179FF06"/>
<dbReference type="PANTHER" id="PTHR37536:SF1">
    <property type="entry name" value="ASPERGILLOPEPSIN, PUTAITVE (AFU_ORTHOLOGUE AFUA_7G01200)"/>
    <property type="match status" value="1"/>
</dbReference>
<reference evidence="3 4" key="1">
    <citation type="journal article" date="2016" name="PLoS Pathog.">
        <title>Biosynthesis of antibiotic leucinostatins in bio-control fungus Purpureocillium lilacinum and their inhibition on phytophthora revealed by genome mining.</title>
        <authorList>
            <person name="Wang G."/>
            <person name="Liu Z."/>
            <person name="Lin R."/>
            <person name="Li E."/>
            <person name="Mao Z."/>
            <person name="Ling J."/>
            <person name="Yang Y."/>
            <person name="Yin W.B."/>
            <person name="Xie B."/>
        </authorList>
    </citation>
    <scope>NUCLEOTIDE SEQUENCE [LARGE SCALE GENOMIC DNA]</scope>
    <source>
        <strain evidence="3">170</strain>
    </source>
</reference>
<dbReference type="KEGG" id="pchm:VFPPC_09702"/>
<organism evidence="3 4">
    <name type="scientific">Pochonia chlamydosporia 170</name>
    <dbReference type="NCBI Taxonomy" id="1380566"/>
    <lineage>
        <taxon>Eukaryota</taxon>
        <taxon>Fungi</taxon>
        <taxon>Dikarya</taxon>
        <taxon>Ascomycota</taxon>
        <taxon>Pezizomycotina</taxon>
        <taxon>Sordariomycetes</taxon>
        <taxon>Hypocreomycetidae</taxon>
        <taxon>Hypocreales</taxon>
        <taxon>Clavicipitaceae</taxon>
        <taxon>Pochonia</taxon>
    </lineage>
</organism>
<evidence type="ECO:0000256" key="1">
    <source>
        <dbReference type="PIRSR" id="PIRSR600250-50"/>
    </source>
</evidence>
<keyword evidence="4" id="KW-1185">Reference proteome</keyword>
<dbReference type="InterPro" id="IPR038656">
    <property type="entry name" value="Peptidase_G1_sf"/>
</dbReference>
<dbReference type="RefSeq" id="XP_018141223.1">
    <property type="nucleotide sequence ID" value="XM_018288192.1"/>
</dbReference>
<keyword evidence="3" id="KW-0645">Protease</keyword>
<dbReference type="PRINTS" id="PR00977">
    <property type="entry name" value="SCYTLDPTASE"/>
</dbReference>
<dbReference type="CDD" id="cd13426">
    <property type="entry name" value="Peptidase_G1"/>
    <property type="match status" value="1"/>
</dbReference>
<name>A0A179FF06_METCM</name>
<accession>A0A179FF06</accession>
<dbReference type="Proteomes" id="UP000078397">
    <property type="component" value="Unassembled WGS sequence"/>
</dbReference>
<dbReference type="InterPro" id="IPR000250">
    <property type="entry name" value="Peptidase_G1"/>
</dbReference>
<dbReference type="Pfam" id="PF01828">
    <property type="entry name" value="Peptidase_A4"/>
    <property type="match status" value="1"/>
</dbReference>
<gene>
    <name evidence="3" type="ORF">VFPPC_09702</name>
</gene>
<dbReference type="GO" id="GO:0006508">
    <property type="term" value="P:proteolysis"/>
    <property type="evidence" value="ECO:0007669"/>
    <property type="project" value="UniProtKB-KW"/>
</dbReference>
<evidence type="ECO:0000313" key="3">
    <source>
        <dbReference type="EMBL" id="OAQ63643.1"/>
    </source>
</evidence>
<feature type="signal peptide" evidence="2">
    <location>
        <begin position="1"/>
        <end position="18"/>
    </location>
</feature>